<reference evidence="2" key="1">
    <citation type="journal article" date="2022" name="Mol. Ecol. Resour.">
        <title>The genomes of chicory, endive, great burdock and yacon provide insights into Asteraceae palaeo-polyploidization history and plant inulin production.</title>
        <authorList>
            <person name="Fan W."/>
            <person name="Wang S."/>
            <person name="Wang H."/>
            <person name="Wang A."/>
            <person name="Jiang F."/>
            <person name="Liu H."/>
            <person name="Zhao H."/>
            <person name="Xu D."/>
            <person name="Zhang Y."/>
        </authorList>
    </citation>
    <scope>NUCLEOTIDE SEQUENCE [LARGE SCALE GENOMIC DNA]</scope>
    <source>
        <strain evidence="2">cv. Punajuju</strain>
    </source>
</reference>
<name>A0ACB9GZN6_CICIN</name>
<dbReference type="EMBL" id="CM042009">
    <property type="protein sequence ID" value="KAI3788939.1"/>
    <property type="molecule type" value="Genomic_DNA"/>
</dbReference>
<protein>
    <submittedName>
        <fullName evidence="1">Uncharacterized protein</fullName>
    </submittedName>
</protein>
<accession>A0ACB9GZN6</accession>
<evidence type="ECO:0000313" key="2">
    <source>
        <dbReference type="Proteomes" id="UP001055811"/>
    </source>
</evidence>
<keyword evidence="2" id="KW-1185">Reference proteome</keyword>
<organism evidence="1 2">
    <name type="scientific">Cichorium intybus</name>
    <name type="common">Chicory</name>
    <dbReference type="NCBI Taxonomy" id="13427"/>
    <lineage>
        <taxon>Eukaryota</taxon>
        <taxon>Viridiplantae</taxon>
        <taxon>Streptophyta</taxon>
        <taxon>Embryophyta</taxon>
        <taxon>Tracheophyta</taxon>
        <taxon>Spermatophyta</taxon>
        <taxon>Magnoliopsida</taxon>
        <taxon>eudicotyledons</taxon>
        <taxon>Gunneridae</taxon>
        <taxon>Pentapetalae</taxon>
        <taxon>asterids</taxon>
        <taxon>campanulids</taxon>
        <taxon>Asterales</taxon>
        <taxon>Asteraceae</taxon>
        <taxon>Cichorioideae</taxon>
        <taxon>Cichorieae</taxon>
        <taxon>Cichoriinae</taxon>
        <taxon>Cichorium</taxon>
    </lineage>
</organism>
<comment type="caution">
    <text evidence="1">The sequence shown here is derived from an EMBL/GenBank/DDBJ whole genome shotgun (WGS) entry which is preliminary data.</text>
</comment>
<evidence type="ECO:0000313" key="1">
    <source>
        <dbReference type="EMBL" id="KAI3788939.1"/>
    </source>
</evidence>
<reference evidence="1 2" key="2">
    <citation type="journal article" date="2022" name="Mol. Ecol. Resour.">
        <title>The genomes of chicory, endive, great burdock and yacon provide insights into Asteraceae paleo-polyploidization history and plant inulin production.</title>
        <authorList>
            <person name="Fan W."/>
            <person name="Wang S."/>
            <person name="Wang H."/>
            <person name="Wang A."/>
            <person name="Jiang F."/>
            <person name="Liu H."/>
            <person name="Zhao H."/>
            <person name="Xu D."/>
            <person name="Zhang Y."/>
        </authorList>
    </citation>
    <scope>NUCLEOTIDE SEQUENCE [LARGE SCALE GENOMIC DNA]</scope>
    <source>
        <strain evidence="2">cv. Punajuju</strain>
        <tissue evidence="1">Leaves</tissue>
    </source>
</reference>
<dbReference type="Proteomes" id="UP001055811">
    <property type="component" value="Linkage Group LG01"/>
</dbReference>
<sequence length="113" mass="12549">MTTDHGWLSKFRPSSIERASVMRLRVTKSVKDYPHGTPVLISMDVTGKKRNLKLDGIILTVKTLGCNSLLASCRFPDPLSLAKIVNCFPQIETLSVCIQVDKYRGRSSGLDLL</sequence>
<proteinExistence type="predicted"/>
<gene>
    <name evidence="1" type="ORF">L2E82_01722</name>
</gene>